<keyword evidence="9" id="KW-1185">Reference proteome</keyword>
<dbReference type="PIRSF" id="PIRSF000350">
    <property type="entry name" value="Mercury_reductase_MerA"/>
    <property type="match status" value="1"/>
</dbReference>
<dbReference type="EMBL" id="AZDA01000140">
    <property type="protein sequence ID" value="KRK32654.1"/>
    <property type="molecule type" value="Genomic_DNA"/>
</dbReference>
<dbReference type="GO" id="GO:0016491">
    <property type="term" value="F:oxidoreductase activity"/>
    <property type="evidence" value="ECO:0007669"/>
    <property type="project" value="InterPro"/>
</dbReference>
<evidence type="ECO:0000256" key="1">
    <source>
        <dbReference type="ARBA" id="ARBA00007532"/>
    </source>
</evidence>
<evidence type="ECO:0000256" key="4">
    <source>
        <dbReference type="PIRSR" id="PIRSR000350-3"/>
    </source>
</evidence>
<comment type="similarity">
    <text evidence="1">Belongs to the class-I pyridine nucleotide-disulfide oxidoreductase family.</text>
</comment>
<dbReference type="Pfam" id="PF02852">
    <property type="entry name" value="Pyr_redox_dim"/>
    <property type="match status" value="1"/>
</dbReference>
<feature type="binding site" evidence="4">
    <location>
        <begin position="199"/>
        <end position="206"/>
    </location>
    <ligand>
        <name>NAD(+)</name>
        <dbReference type="ChEBI" id="CHEBI:57540"/>
    </ligand>
</feature>
<sequence length="474" mass="50985">MHNGKADQVTNAVATGRLKTGQCERWGNMTKHYDTIVIGAGPGGLAAAYALNATQQVLVVEANLWGGTCPNAGCDPKKMLYGVVEAKRQGQRYAKSGLVGTAQVDWPALMTFKHSYTDRVPTGTVAGLTQAGIDHIHGQAHFVGTDMIQVDGTNYTAQQIIIATGATPTLPDIPGQTAFQTSTDFLNLAQLPAKIGFVGAGYVAIELANIAVEAGAEVHIFQHNERLLRGFPASYTEKLRQILQAKGIHFHMNTNLTALKEAGQQVIVTTDTLPALTLDAIFAAAGRRPQLDDLNLSDLGIATKPQGIVVNERLQTNVPTIYAIGDAVAKQVPKLTPVASLEGRYVAQVILGQTQAAITYPAIPHTVFAGPELAQVGVTLDAAKQAPEQYMIQEQVVGNWYTYHRIQDQTAEVTTIQDRTTGQLVGAVVLAINAEELINHFAALISKHEKPETLRDWMPIYPSVASDLGYFYSK</sequence>
<feature type="disulfide bond" description="Redox-active" evidence="5">
    <location>
        <begin position="69"/>
        <end position="74"/>
    </location>
</feature>
<dbReference type="InterPro" id="IPR016156">
    <property type="entry name" value="FAD/NAD-linked_Rdtase_dimer_sf"/>
</dbReference>
<name>A0A0R1GEL3_9LACO</name>
<dbReference type="SUPFAM" id="SSF51905">
    <property type="entry name" value="FAD/NAD(P)-binding domain"/>
    <property type="match status" value="1"/>
</dbReference>
<dbReference type="PANTHER" id="PTHR43014:SF5">
    <property type="entry name" value="GLUTATHIONE REDUCTASE (NADPH)"/>
    <property type="match status" value="1"/>
</dbReference>
<gene>
    <name evidence="8" type="ORF">FC07_GL002087</name>
</gene>
<dbReference type="PANTHER" id="PTHR43014">
    <property type="entry name" value="MERCURIC REDUCTASE"/>
    <property type="match status" value="1"/>
</dbReference>
<dbReference type="Gene3D" id="3.30.390.30">
    <property type="match status" value="1"/>
</dbReference>
<dbReference type="InterPro" id="IPR001100">
    <property type="entry name" value="Pyr_nuc-diS_OxRdtase"/>
</dbReference>
<dbReference type="STRING" id="1423726.FC07_GL002087"/>
<dbReference type="AlphaFoldDB" id="A0A0R1GEL3"/>
<feature type="domain" description="Pyridine nucleotide-disulphide oxidoreductase dimerisation" evidence="6">
    <location>
        <begin position="363"/>
        <end position="466"/>
    </location>
</feature>
<keyword evidence="2" id="KW-0285">Flavoprotein</keyword>
<evidence type="ECO:0000256" key="2">
    <source>
        <dbReference type="ARBA" id="ARBA00022630"/>
    </source>
</evidence>
<feature type="binding site" evidence="4">
    <location>
        <position position="326"/>
    </location>
    <ligand>
        <name>FAD</name>
        <dbReference type="ChEBI" id="CHEBI:57692"/>
    </ligand>
</feature>
<feature type="binding site" evidence="4">
    <location>
        <position position="286"/>
    </location>
    <ligand>
        <name>NAD(+)</name>
        <dbReference type="ChEBI" id="CHEBI:57540"/>
    </ligand>
</feature>
<dbReference type="InterPro" id="IPR023753">
    <property type="entry name" value="FAD/NAD-binding_dom"/>
</dbReference>
<organism evidence="8 9">
    <name type="scientific">Loigolactobacillus bifermentans DSM 20003</name>
    <dbReference type="NCBI Taxonomy" id="1423726"/>
    <lineage>
        <taxon>Bacteria</taxon>
        <taxon>Bacillati</taxon>
        <taxon>Bacillota</taxon>
        <taxon>Bacilli</taxon>
        <taxon>Lactobacillales</taxon>
        <taxon>Lactobacillaceae</taxon>
        <taxon>Loigolactobacillus</taxon>
    </lineage>
</organism>
<feature type="domain" description="FAD/NAD(P)-binding" evidence="7">
    <location>
        <begin position="33"/>
        <end position="343"/>
    </location>
</feature>
<dbReference type="Proteomes" id="UP000051461">
    <property type="component" value="Unassembled WGS sequence"/>
</dbReference>
<dbReference type="PRINTS" id="PR00368">
    <property type="entry name" value="FADPNR"/>
</dbReference>
<comment type="caution">
    <text evidence="8">The sequence shown here is derived from an EMBL/GenBank/DDBJ whole genome shotgun (WGS) entry which is preliminary data.</text>
</comment>
<dbReference type="InterPro" id="IPR004099">
    <property type="entry name" value="Pyr_nucl-diS_OxRdtase_dimer"/>
</dbReference>
<protein>
    <submittedName>
        <fullName evidence="8">Glutathione reductase</fullName>
    </submittedName>
</protein>
<accession>A0A0R1GEL3</accession>
<keyword evidence="4" id="KW-0520">NAD</keyword>
<evidence type="ECO:0000313" key="8">
    <source>
        <dbReference type="EMBL" id="KRK32654.1"/>
    </source>
</evidence>
<comment type="cofactor">
    <cofactor evidence="4">
        <name>FAD</name>
        <dbReference type="ChEBI" id="CHEBI:57692"/>
    </cofactor>
    <text evidence="4">Binds 1 FAD per subunit.</text>
</comment>
<dbReference type="Gene3D" id="3.50.50.60">
    <property type="entry name" value="FAD/NAD(P)-binding domain"/>
    <property type="match status" value="2"/>
</dbReference>
<dbReference type="Pfam" id="PF07992">
    <property type="entry name" value="Pyr_redox_2"/>
    <property type="match status" value="1"/>
</dbReference>
<dbReference type="SUPFAM" id="SSF55424">
    <property type="entry name" value="FAD/NAD-linked reductases, dimerisation (C-terminal) domain"/>
    <property type="match status" value="1"/>
</dbReference>
<dbReference type="InterPro" id="IPR036188">
    <property type="entry name" value="FAD/NAD-bd_sf"/>
</dbReference>
<keyword evidence="3 4" id="KW-0274">FAD</keyword>
<proteinExistence type="inferred from homology"/>
<evidence type="ECO:0000259" key="6">
    <source>
        <dbReference type="Pfam" id="PF02852"/>
    </source>
</evidence>
<evidence type="ECO:0000256" key="3">
    <source>
        <dbReference type="ARBA" id="ARBA00022827"/>
    </source>
</evidence>
<evidence type="ECO:0000256" key="5">
    <source>
        <dbReference type="PIRSR" id="PIRSR000350-4"/>
    </source>
</evidence>
<evidence type="ECO:0000259" key="7">
    <source>
        <dbReference type="Pfam" id="PF07992"/>
    </source>
</evidence>
<feature type="binding site" evidence="4">
    <location>
        <position position="78"/>
    </location>
    <ligand>
        <name>FAD</name>
        <dbReference type="ChEBI" id="CHEBI:57692"/>
    </ligand>
</feature>
<dbReference type="GO" id="GO:0000166">
    <property type="term" value="F:nucleotide binding"/>
    <property type="evidence" value="ECO:0007669"/>
    <property type="project" value="UniProtKB-KW"/>
</dbReference>
<keyword evidence="4" id="KW-0547">Nucleotide-binding</keyword>
<evidence type="ECO:0000313" key="9">
    <source>
        <dbReference type="Proteomes" id="UP000051461"/>
    </source>
</evidence>
<dbReference type="PATRIC" id="fig|1423726.3.peg.2163"/>
<reference evidence="8 9" key="1">
    <citation type="journal article" date="2015" name="Genome Announc.">
        <title>Expanding the biotechnology potential of lactobacilli through comparative genomics of 213 strains and associated genera.</title>
        <authorList>
            <person name="Sun Z."/>
            <person name="Harris H.M."/>
            <person name="McCann A."/>
            <person name="Guo C."/>
            <person name="Argimon S."/>
            <person name="Zhang W."/>
            <person name="Yang X."/>
            <person name="Jeffery I.B."/>
            <person name="Cooney J.C."/>
            <person name="Kagawa T.F."/>
            <person name="Liu W."/>
            <person name="Song Y."/>
            <person name="Salvetti E."/>
            <person name="Wrobel A."/>
            <person name="Rasinkangas P."/>
            <person name="Parkhill J."/>
            <person name="Rea M.C."/>
            <person name="O'Sullivan O."/>
            <person name="Ritari J."/>
            <person name="Douillard F.P."/>
            <person name="Paul Ross R."/>
            <person name="Yang R."/>
            <person name="Briner A.E."/>
            <person name="Felis G.E."/>
            <person name="de Vos W.M."/>
            <person name="Barrangou R."/>
            <person name="Klaenhammer T.R."/>
            <person name="Caufield P.W."/>
            <person name="Cui Y."/>
            <person name="Zhang H."/>
            <person name="O'Toole P.W."/>
        </authorList>
    </citation>
    <scope>NUCLEOTIDE SEQUENCE [LARGE SCALE GENOMIC DNA]</scope>
    <source>
        <strain evidence="8 9">DSM 20003</strain>
    </source>
</reference>
<dbReference type="PRINTS" id="PR00411">
    <property type="entry name" value="PNDRDTASEI"/>
</dbReference>